<reference evidence="1 2" key="1">
    <citation type="submission" date="2019-09" db="EMBL/GenBank/DDBJ databases">
        <authorList>
            <person name="Depoorter E."/>
        </authorList>
    </citation>
    <scope>NUCLEOTIDE SEQUENCE [LARGE SCALE GENOMIC DNA]</scope>
    <source>
        <strain evidence="1">R-71033</strain>
    </source>
</reference>
<proteinExistence type="predicted"/>
<dbReference type="Proteomes" id="UP000494109">
    <property type="component" value="Unassembled WGS sequence"/>
</dbReference>
<dbReference type="EMBL" id="CABVQS010000039">
    <property type="protein sequence ID" value="VWD60759.1"/>
    <property type="molecule type" value="Genomic_DNA"/>
</dbReference>
<evidence type="ECO:0000313" key="2">
    <source>
        <dbReference type="Proteomes" id="UP000494109"/>
    </source>
</evidence>
<dbReference type="AlphaFoldDB" id="A0A6P3C037"/>
<gene>
    <name evidence="1" type="ORF">BCO71033_06506</name>
</gene>
<name>A0A6P3C037_9BURK</name>
<accession>A0A6P3C037</accession>
<protein>
    <submittedName>
        <fullName evidence="1">Sulfate ABC transporter permease</fullName>
    </submittedName>
</protein>
<evidence type="ECO:0000313" key="1">
    <source>
        <dbReference type="EMBL" id="VWD60759.1"/>
    </source>
</evidence>
<organism evidence="1 2">
    <name type="scientific">Burkholderia contaminans</name>
    <dbReference type="NCBI Taxonomy" id="488447"/>
    <lineage>
        <taxon>Bacteria</taxon>
        <taxon>Pseudomonadati</taxon>
        <taxon>Pseudomonadota</taxon>
        <taxon>Betaproteobacteria</taxon>
        <taxon>Burkholderiales</taxon>
        <taxon>Burkholderiaceae</taxon>
        <taxon>Burkholderia</taxon>
        <taxon>Burkholderia cepacia complex</taxon>
    </lineage>
</organism>
<sequence>MSQEATVVLKTPSPAARAAKRLDPVSESRVVRWLLTIRARSRPTPCT</sequence>